<dbReference type="EMBL" id="VFQX01000016">
    <property type="protein sequence ID" value="KAF0981162.1"/>
    <property type="molecule type" value="Genomic_DNA"/>
</dbReference>
<dbReference type="SMART" id="SM00661">
    <property type="entry name" value="RPOL9"/>
    <property type="match status" value="1"/>
</dbReference>
<dbReference type="AlphaFoldDB" id="A0A6A5C332"/>
<keyword evidence="6" id="KW-0539">Nucleus</keyword>
<keyword evidence="2" id="KW-0240">DNA-directed RNA polymerase</keyword>
<keyword evidence="10" id="KW-1185">Reference proteome</keyword>
<evidence type="ECO:0000313" key="10">
    <source>
        <dbReference type="Proteomes" id="UP000444721"/>
    </source>
</evidence>
<feature type="domain" description="DNA-directed RNA polymerase II subunit RPB9-like zinc ribbon" evidence="7">
    <location>
        <begin position="15"/>
        <end position="70"/>
    </location>
</feature>
<dbReference type="Proteomes" id="UP000444721">
    <property type="component" value="Unassembled WGS sequence"/>
</dbReference>
<comment type="caution">
    <text evidence="9">The sequence shown here is derived from an EMBL/GenBank/DDBJ whole genome shotgun (WGS) entry which is preliminary data.</text>
</comment>
<evidence type="ECO:0000313" key="8">
    <source>
        <dbReference type="EMBL" id="KAF0980555.1"/>
    </source>
</evidence>
<proteinExistence type="inferred from homology"/>
<keyword evidence="3" id="KW-0479">Metal-binding</keyword>
<dbReference type="GO" id="GO:0006283">
    <property type="term" value="P:transcription-coupled nucleotide-excision repair"/>
    <property type="evidence" value="ECO:0007669"/>
    <property type="project" value="TreeGrafter"/>
</dbReference>
<dbReference type="VEuPathDB" id="AmoebaDB:NfTy_079140"/>
<comment type="similarity">
    <text evidence="1">Belongs to the archaeal RpoM/eukaryotic RPA12/RPB9/RPC11 RNA polymerase family.</text>
</comment>
<organism evidence="9 10">
    <name type="scientific">Naegleria fowleri</name>
    <name type="common">Brain eating amoeba</name>
    <dbReference type="NCBI Taxonomy" id="5763"/>
    <lineage>
        <taxon>Eukaryota</taxon>
        <taxon>Discoba</taxon>
        <taxon>Heterolobosea</taxon>
        <taxon>Tetramitia</taxon>
        <taxon>Eutetramitia</taxon>
        <taxon>Vahlkampfiidae</taxon>
        <taxon>Naegleria</taxon>
    </lineage>
</organism>
<dbReference type="VEuPathDB" id="AmoebaDB:FDP41_013338"/>
<dbReference type="GO" id="GO:0046872">
    <property type="term" value="F:metal ion binding"/>
    <property type="evidence" value="ECO:0007669"/>
    <property type="project" value="UniProtKB-KW"/>
</dbReference>
<evidence type="ECO:0000259" key="7">
    <source>
        <dbReference type="SMART" id="SM00661"/>
    </source>
</evidence>
<dbReference type="PANTHER" id="PTHR11239:SF1">
    <property type="entry name" value="DNA-DIRECTED RNA POLYMERASE II SUBUNIT RPB9"/>
    <property type="match status" value="1"/>
</dbReference>
<dbReference type="EMBL" id="VFQX01000018">
    <property type="protein sequence ID" value="KAF0980555.1"/>
    <property type="molecule type" value="Genomic_DNA"/>
</dbReference>
<keyword evidence="4" id="KW-0862">Zinc</keyword>
<evidence type="ECO:0000256" key="4">
    <source>
        <dbReference type="ARBA" id="ARBA00022833"/>
    </source>
</evidence>
<dbReference type="InterPro" id="IPR012164">
    <property type="entry name" value="Rpa12/Rpb9/Rpc10/TFS"/>
</dbReference>
<dbReference type="PROSITE" id="PS01030">
    <property type="entry name" value="RNA_POL_M_15KD"/>
    <property type="match status" value="1"/>
</dbReference>
<evidence type="ECO:0000256" key="6">
    <source>
        <dbReference type="ARBA" id="ARBA00023242"/>
    </source>
</evidence>
<evidence type="ECO:0000256" key="3">
    <source>
        <dbReference type="ARBA" id="ARBA00022723"/>
    </source>
</evidence>
<dbReference type="OMA" id="SCEHEEI"/>
<dbReference type="RefSeq" id="XP_044565875.1">
    <property type="nucleotide sequence ID" value="XM_044703526.1"/>
</dbReference>
<evidence type="ECO:0000313" key="9">
    <source>
        <dbReference type="EMBL" id="KAF0981162.1"/>
    </source>
</evidence>
<dbReference type="SUPFAM" id="SSF57783">
    <property type="entry name" value="Zinc beta-ribbon"/>
    <property type="match status" value="2"/>
</dbReference>
<dbReference type="Gene3D" id="2.20.25.10">
    <property type="match status" value="2"/>
</dbReference>
<evidence type="ECO:0000256" key="2">
    <source>
        <dbReference type="ARBA" id="ARBA00022478"/>
    </source>
</evidence>
<sequence length="134" mass="15474">MNDDYEIEDKALGMRFCSECNNMLYPRENRLNKTLEFKCRHCDNREAVDTSDYVVYKNDIKAAKDIQWSNIDWAELTKDPTLPRGTVGVGACKNCGNGEVVYLQTGFGIIKENQGGMNLWLICTRCNHRWKNQL</sequence>
<dbReference type="PANTHER" id="PTHR11239">
    <property type="entry name" value="DNA-DIRECTED RNA POLYMERASE"/>
    <property type="match status" value="1"/>
</dbReference>
<dbReference type="VEuPathDB" id="AmoebaDB:FDP41_012950"/>
<dbReference type="GO" id="GO:0006367">
    <property type="term" value="P:transcription initiation at RNA polymerase II promoter"/>
    <property type="evidence" value="ECO:0007669"/>
    <property type="project" value="TreeGrafter"/>
</dbReference>
<dbReference type="GeneID" id="68120165"/>
<protein>
    <recommendedName>
        <fullName evidence="7">DNA-directed RNA polymerase II subunit RPB9-like zinc ribbon domain-containing protein</fullName>
    </recommendedName>
</protein>
<accession>A0A6A5C332</accession>
<dbReference type="GO" id="GO:0001193">
    <property type="term" value="P:maintenance of transcriptional fidelity during transcription elongation by RNA polymerase II"/>
    <property type="evidence" value="ECO:0007669"/>
    <property type="project" value="TreeGrafter"/>
</dbReference>
<dbReference type="OrthoDB" id="282270at2759"/>
<dbReference type="Pfam" id="PF02150">
    <property type="entry name" value="Zn_ribbon_RPB9"/>
    <property type="match status" value="1"/>
</dbReference>
<evidence type="ECO:0000256" key="5">
    <source>
        <dbReference type="ARBA" id="ARBA00023163"/>
    </source>
</evidence>
<evidence type="ECO:0000256" key="1">
    <source>
        <dbReference type="ARBA" id="ARBA00008925"/>
    </source>
</evidence>
<gene>
    <name evidence="9" type="ORF">FDP41_012950</name>
    <name evidence="8" type="ORF">FDP41_013338</name>
</gene>
<dbReference type="InterPro" id="IPR019761">
    <property type="entry name" value="DNA-dir_RNA_pol-M_15_CS"/>
</dbReference>
<keyword evidence="5" id="KW-0804">Transcription</keyword>
<reference evidence="9 10" key="1">
    <citation type="journal article" date="2019" name="Sci. Rep.">
        <title>Nanopore sequencing improves the draft genome of the human pathogenic amoeba Naegleria fowleri.</title>
        <authorList>
            <person name="Liechti N."/>
            <person name="Schurch N."/>
            <person name="Bruggmann R."/>
            <person name="Wittwer M."/>
        </authorList>
    </citation>
    <scope>NUCLEOTIDE SEQUENCE [LARGE SCALE GENOMIC DNA]</scope>
    <source>
        <strain evidence="9 10">ATCC 30894</strain>
    </source>
</reference>
<name>A0A6A5C332_NAEFO</name>
<dbReference type="GO" id="GO:0005665">
    <property type="term" value="C:RNA polymerase II, core complex"/>
    <property type="evidence" value="ECO:0007669"/>
    <property type="project" value="TreeGrafter"/>
</dbReference>
<dbReference type="InterPro" id="IPR001529">
    <property type="entry name" value="Zn_ribbon_RPB9"/>
</dbReference>
<dbReference type="GO" id="GO:0003899">
    <property type="term" value="F:DNA-directed RNA polymerase activity"/>
    <property type="evidence" value="ECO:0007669"/>
    <property type="project" value="InterPro"/>
</dbReference>